<dbReference type="PROSITE" id="PS00886">
    <property type="entry name" value="ILVD_EDD_1"/>
    <property type="match status" value="1"/>
</dbReference>
<organism evidence="11 12">
    <name type="scientific">Robertmurraya kyonggiensis</name>
    <dbReference type="NCBI Taxonomy" id="1037680"/>
    <lineage>
        <taxon>Bacteria</taxon>
        <taxon>Bacillati</taxon>
        <taxon>Bacillota</taxon>
        <taxon>Bacilli</taxon>
        <taxon>Bacillales</taxon>
        <taxon>Bacillaceae</taxon>
        <taxon>Robertmurraya</taxon>
    </lineage>
</organism>
<dbReference type="Gene3D" id="3.50.30.80">
    <property type="entry name" value="IlvD/EDD C-terminal domain-like"/>
    <property type="match status" value="1"/>
</dbReference>
<gene>
    <name evidence="11" type="ORF">FA727_00675</name>
</gene>
<dbReference type="GO" id="GO:0051537">
    <property type="term" value="F:2 iron, 2 sulfur cluster binding"/>
    <property type="evidence" value="ECO:0007669"/>
    <property type="project" value="UniProtKB-KW"/>
</dbReference>
<keyword evidence="3" id="KW-0001">2Fe-2S</keyword>
<dbReference type="InterPro" id="IPR042096">
    <property type="entry name" value="Dihydro-acid_dehy_C"/>
</dbReference>
<dbReference type="Pfam" id="PF24877">
    <property type="entry name" value="ILV_EDD_C"/>
    <property type="match status" value="1"/>
</dbReference>
<evidence type="ECO:0000256" key="6">
    <source>
        <dbReference type="ARBA" id="ARBA00023014"/>
    </source>
</evidence>
<dbReference type="InterPro" id="IPR037237">
    <property type="entry name" value="IlvD/EDD_N"/>
</dbReference>
<comment type="similarity">
    <text evidence="1">Belongs to the IlvD/Edd family.</text>
</comment>
<reference evidence="11 12" key="1">
    <citation type="journal article" date="2011" name="J. Microbiol.">
        <title>Bacillus kyonggiensis sp. nov., isolated from soil of a lettuce field.</title>
        <authorList>
            <person name="Dong K."/>
            <person name="Lee S."/>
        </authorList>
    </citation>
    <scope>NUCLEOTIDE SEQUENCE [LARGE SCALE GENOMIC DNA]</scope>
    <source>
        <strain evidence="11 12">NB22</strain>
    </source>
</reference>
<name>A0A4U1D7Q1_9BACI</name>
<comment type="caution">
    <text evidence="11">The sequence shown here is derived from an EMBL/GenBank/DDBJ whole genome shotgun (WGS) entry which is preliminary data.</text>
</comment>
<protein>
    <submittedName>
        <fullName evidence="11">Dihydroxy-acid dehydratase</fullName>
        <ecNumber evidence="11">4.2.1.9</ecNumber>
    </submittedName>
</protein>
<dbReference type="GO" id="GO:0009082">
    <property type="term" value="P:branched-chain amino acid biosynthetic process"/>
    <property type="evidence" value="ECO:0007669"/>
    <property type="project" value="UniProtKB-KW"/>
</dbReference>
<dbReference type="SUPFAM" id="SSF143975">
    <property type="entry name" value="IlvD/EDD N-terminal domain-like"/>
    <property type="match status" value="1"/>
</dbReference>
<keyword evidence="12" id="KW-1185">Reference proteome</keyword>
<keyword evidence="6" id="KW-0411">Iron-sulfur</keyword>
<dbReference type="GO" id="GO:0008652">
    <property type="term" value="P:amino acid biosynthetic process"/>
    <property type="evidence" value="ECO:0007669"/>
    <property type="project" value="UniProtKB-KW"/>
</dbReference>
<dbReference type="PANTHER" id="PTHR43183">
    <property type="entry name" value="HYPOTHETICAL DIHYDROXYACID DEHYDRATASE (EUROFUNG)-RELATED"/>
    <property type="match status" value="1"/>
</dbReference>
<dbReference type="GO" id="GO:0046872">
    <property type="term" value="F:metal ion binding"/>
    <property type="evidence" value="ECO:0007669"/>
    <property type="project" value="UniProtKB-KW"/>
</dbReference>
<dbReference type="PANTHER" id="PTHR43183:SF1">
    <property type="entry name" value="HYPOTHETICAL DIHYDROXY-ACID DEHYDRATASE (EUROFUNG)-RELATED"/>
    <property type="match status" value="1"/>
</dbReference>
<evidence type="ECO:0000256" key="4">
    <source>
        <dbReference type="ARBA" id="ARBA00022723"/>
    </source>
</evidence>
<evidence type="ECO:0000313" key="12">
    <source>
        <dbReference type="Proteomes" id="UP000307756"/>
    </source>
</evidence>
<dbReference type="SUPFAM" id="SSF52016">
    <property type="entry name" value="LeuD/IlvD-like"/>
    <property type="match status" value="1"/>
</dbReference>
<dbReference type="Proteomes" id="UP000307756">
    <property type="component" value="Unassembled WGS sequence"/>
</dbReference>
<evidence type="ECO:0000256" key="3">
    <source>
        <dbReference type="ARBA" id="ARBA00022714"/>
    </source>
</evidence>
<proteinExistence type="inferred from homology"/>
<evidence type="ECO:0000256" key="7">
    <source>
        <dbReference type="ARBA" id="ARBA00023239"/>
    </source>
</evidence>
<evidence type="ECO:0000256" key="2">
    <source>
        <dbReference type="ARBA" id="ARBA00022605"/>
    </source>
</evidence>
<feature type="domain" description="Dihydroxy-acid/6-phosphogluconate dehydratase C-terminal" evidence="10">
    <location>
        <begin position="359"/>
        <end position="553"/>
    </location>
</feature>
<dbReference type="GO" id="GO:0004160">
    <property type="term" value="F:dihydroxy-acid dehydratase activity"/>
    <property type="evidence" value="ECO:0007669"/>
    <property type="project" value="UniProtKB-EC"/>
</dbReference>
<sequence>MEKKDKLTSYGDAGFSQFIRRAFARHLGHDVSDYEKPLIGIVNTESDINRCHSHFGPIIEAIKRGVLMQGGIPLVFPTISLGEIFTSPTTMLYRNLAAMDTEEMIKAQPLEGVVLIGGCDKMTPAQLMGAASSDIPTIMITGGPMANGEYKGRTLGACSDCRYFWQEFRAGTIDEVELDEINAALAPTAGHCMVMGSASTMAACAEALGIMLPGGAAIPATENKRLHIAQKTGQQIVKLVESGLTPSKIMTRNAFENAIRVLMAIGGSTNAVIHLTAIAGRLGIELSLELFDELGKTTPFIANLRPAGKYQMEDLYRAGGIPAVMKELEELLHLEEITVTEKTIGENLQGIKVEDVYRDIIYPAAQPLYKGGGLAVVKGNLAENGAVIKPKAASQHLLKHRGRAVVFTSIADLETRIADPDLDVHEEDILVLQNAGPVGAPGMPEAGMIPIPDKLLKKGVRDMVRISDCRMSGTAFGTIVLHISPEAAIGGTLALVQNGDMIELDVEAGRLELLVSEEELEKRRVDWKVPNNLAERGYTRLFQEHVMQADKGCDFDFLTKRGSSGL</sequence>
<dbReference type="InterPro" id="IPR056740">
    <property type="entry name" value="ILV_EDD_C"/>
</dbReference>
<keyword evidence="2" id="KW-0028">Amino-acid biosynthesis</keyword>
<dbReference type="OrthoDB" id="9807077at2"/>
<dbReference type="NCBIfam" id="NF004784">
    <property type="entry name" value="PRK06131.1"/>
    <property type="match status" value="1"/>
</dbReference>
<dbReference type="InterPro" id="IPR052352">
    <property type="entry name" value="Sugar_Degrad_Dehydratases"/>
</dbReference>
<feature type="domain" description="Dihydroxy-acid/6-phosphogluconate dehydratase N-terminal" evidence="9">
    <location>
        <begin position="36"/>
        <end position="347"/>
    </location>
</feature>
<keyword evidence="8" id="KW-0100">Branched-chain amino acid biosynthesis</keyword>
<evidence type="ECO:0000313" key="11">
    <source>
        <dbReference type="EMBL" id="TKC18108.1"/>
    </source>
</evidence>
<evidence type="ECO:0000259" key="10">
    <source>
        <dbReference type="Pfam" id="PF24877"/>
    </source>
</evidence>
<evidence type="ECO:0000256" key="1">
    <source>
        <dbReference type="ARBA" id="ARBA00006486"/>
    </source>
</evidence>
<evidence type="ECO:0000259" key="9">
    <source>
        <dbReference type="Pfam" id="PF00920"/>
    </source>
</evidence>
<dbReference type="EC" id="4.2.1.9" evidence="11"/>
<dbReference type="Pfam" id="PF00920">
    <property type="entry name" value="ILVD_EDD_N"/>
    <property type="match status" value="1"/>
</dbReference>
<accession>A0A4U1D7Q1</accession>
<dbReference type="AlphaFoldDB" id="A0A4U1D7Q1"/>
<keyword evidence="4" id="KW-0479">Metal-binding</keyword>
<keyword evidence="7 11" id="KW-0456">Lyase</keyword>
<evidence type="ECO:0000256" key="5">
    <source>
        <dbReference type="ARBA" id="ARBA00023004"/>
    </source>
</evidence>
<dbReference type="EMBL" id="SWBM01000001">
    <property type="protein sequence ID" value="TKC18108.1"/>
    <property type="molecule type" value="Genomic_DNA"/>
</dbReference>
<dbReference type="RefSeq" id="WP_136828825.1">
    <property type="nucleotide sequence ID" value="NZ_SWBM01000001.1"/>
</dbReference>
<evidence type="ECO:0000256" key="8">
    <source>
        <dbReference type="ARBA" id="ARBA00023304"/>
    </source>
</evidence>
<dbReference type="FunFam" id="3.50.30.80:FF:000001">
    <property type="entry name" value="Dihydroxy-acid dehydratase"/>
    <property type="match status" value="1"/>
</dbReference>
<keyword evidence="5" id="KW-0408">Iron</keyword>
<dbReference type="InterPro" id="IPR000581">
    <property type="entry name" value="ILV_EDD_N"/>
</dbReference>
<dbReference type="InterPro" id="IPR020558">
    <property type="entry name" value="DiOHA_6PGluconate_deHydtase_CS"/>
</dbReference>